<evidence type="ECO:0000256" key="2">
    <source>
        <dbReference type="ARBA" id="ARBA00023015"/>
    </source>
</evidence>
<evidence type="ECO:0000256" key="3">
    <source>
        <dbReference type="ARBA" id="ARBA00023125"/>
    </source>
</evidence>
<comment type="caution">
    <text evidence="6">The sequence shown here is derived from an EMBL/GenBank/DDBJ whole genome shotgun (WGS) entry which is preliminary data.</text>
</comment>
<dbReference type="OrthoDB" id="1462400at2759"/>
<evidence type="ECO:0000256" key="1">
    <source>
        <dbReference type="ARBA" id="ARBA00004123"/>
    </source>
</evidence>
<dbReference type="GO" id="GO:0003677">
    <property type="term" value="F:DNA binding"/>
    <property type="evidence" value="ECO:0007669"/>
    <property type="project" value="UniProtKB-KW"/>
</dbReference>
<dbReference type="GO" id="GO:0005634">
    <property type="term" value="C:nucleus"/>
    <property type="evidence" value="ECO:0007669"/>
    <property type="project" value="UniProtKB-SubCell"/>
</dbReference>
<keyword evidence="4" id="KW-0804">Transcription</keyword>
<proteinExistence type="predicted"/>
<dbReference type="InterPro" id="IPR016177">
    <property type="entry name" value="DNA-bd_dom_sf"/>
</dbReference>
<organism evidence="6 7">
    <name type="scientific">Solanum commersonii</name>
    <name type="common">Commerson's wild potato</name>
    <name type="synonym">Commerson's nightshade</name>
    <dbReference type="NCBI Taxonomy" id="4109"/>
    <lineage>
        <taxon>Eukaryota</taxon>
        <taxon>Viridiplantae</taxon>
        <taxon>Streptophyta</taxon>
        <taxon>Embryophyta</taxon>
        <taxon>Tracheophyta</taxon>
        <taxon>Spermatophyta</taxon>
        <taxon>Magnoliopsida</taxon>
        <taxon>eudicotyledons</taxon>
        <taxon>Gunneridae</taxon>
        <taxon>Pentapetalae</taxon>
        <taxon>asterids</taxon>
        <taxon>lamiids</taxon>
        <taxon>Solanales</taxon>
        <taxon>Solanaceae</taxon>
        <taxon>Solanoideae</taxon>
        <taxon>Solaneae</taxon>
        <taxon>Solanum</taxon>
    </lineage>
</organism>
<keyword evidence="3" id="KW-0238">DNA-binding</keyword>
<evidence type="ECO:0000256" key="4">
    <source>
        <dbReference type="ARBA" id="ARBA00023163"/>
    </source>
</evidence>
<dbReference type="EMBL" id="JACXVP010000007">
    <property type="protein sequence ID" value="KAG5595219.1"/>
    <property type="molecule type" value="Genomic_DNA"/>
</dbReference>
<gene>
    <name evidence="6" type="ORF">H5410_036451</name>
</gene>
<evidence type="ECO:0000256" key="5">
    <source>
        <dbReference type="ARBA" id="ARBA00023242"/>
    </source>
</evidence>
<comment type="subcellular location">
    <subcellularLocation>
        <location evidence="1">Nucleus</location>
    </subcellularLocation>
</comment>
<evidence type="ECO:0000313" key="7">
    <source>
        <dbReference type="Proteomes" id="UP000824120"/>
    </source>
</evidence>
<evidence type="ECO:0000313" key="6">
    <source>
        <dbReference type="EMBL" id="KAG5595219.1"/>
    </source>
</evidence>
<name>A0A9J5Y3K5_SOLCO</name>
<protein>
    <submittedName>
        <fullName evidence="6">Uncharacterized protein</fullName>
    </submittedName>
</protein>
<dbReference type="SUPFAM" id="SSF54171">
    <property type="entry name" value="DNA-binding domain"/>
    <property type="match status" value="1"/>
</dbReference>
<sequence length="77" mass="9040">MPIIPQPPSGWERILRIRTKFVDVYLKEHWEYAAQGVKLEKFSFQTPRPLQEDYAKKHIPTPSYDANDGMCMCIKIS</sequence>
<keyword evidence="7" id="KW-1185">Reference proteome</keyword>
<accession>A0A9J5Y3K5</accession>
<keyword evidence="5" id="KW-0539">Nucleus</keyword>
<reference evidence="6 7" key="1">
    <citation type="submission" date="2020-09" db="EMBL/GenBank/DDBJ databases">
        <title>De no assembly of potato wild relative species, Solanum commersonii.</title>
        <authorList>
            <person name="Cho K."/>
        </authorList>
    </citation>
    <scope>NUCLEOTIDE SEQUENCE [LARGE SCALE GENOMIC DNA]</scope>
    <source>
        <strain evidence="6">LZ3.2</strain>
        <tissue evidence="6">Leaf</tissue>
    </source>
</reference>
<dbReference type="Proteomes" id="UP000824120">
    <property type="component" value="Chromosome 7"/>
</dbReference>
<dbReference type="AlphaFoldDB" id="A0A9J5Y3K5"/>
<keyword evidence="2" id="KW-0805">Transcription regulation</keyword>